<gene>
    <name evidence="1" type="ORF">Salat_1444600</name>
</gene>
<dbReference type="EMBL" id="JACGWO010000005">
    <property type="protein sequence ID" value="KAK4426759.1"/>
    <property type="molecule type" value="Genomic_DNA"/>
</dbReference>
<evidence type="ECO:0000313" key="2">
    <source>
        <dbReference type="Proteomes" id="UP001293254"/>
    </source>
</evidence>
<reference evidence="1" key="1">
    <citation type="submission" date="2020-06" db="EMBL/GenBank/DDBJ databases">
        <authorList>
            <person name="Li T."/>
            <person name="Hu X."/>
            <person name="Zhang T."/>
            <person name="Song X."/>
            <person name="Zhang H."/>
            <person name="Dai N."/>
            <person name="Sheng W."/>
            <person name="Hou X."/>
            <person name="Wei L."/>
        </authorList>
    </citation>
    <scope>NUCLEOTIDE SEQUENCE</scope>
    <source>
        <strain evidence="1">3651</strain>
        <tissue evidence="1">Leaf</tissue>
    </source>
</reference>
<name>A0AAE1YAP2_9LAMI</name>
<dbReference type="Proteomes" id="UP001293254">
    <property type="component" value="Unassembled WGS sequence"/>
</dbReference>
<sequence>MAEYLSTGLNKLMVANPNTAYRGNIGVSRLAYVDHVIIFTNAKRHSLHFIMDFLREVEETSGQYINVGKSAFTLAVAPPMMVLASCQATNGFLHEAFAFYIRSGHCCPQGRRKWCS</sequence>
<dbReference type="AlphaFoldDB" id="A0AAE1YAP2"/>
<reference evidence="1" key="2">
    <citation type="journal article" date="2024" name="Plant">
        <title>Genomic evolution and insights into agronomic trait innovations of Sesamum species.</title>
        <authorList>
            <person name="Miao H."/>
            <person name="Wang L."/>
            <person name="Qu L."/>
            <person name="Liu H."/>
            <person name="Sun Y."/>
            <person name="Le M."/>
            <person name="Wang Q."/>
            <person name="Wei S."/>
            <person name="Zheng Y."/>
            <person name="Lin W."/>
            <person name="Duan Y."/>
            <person name="Cao H."/>
            <person name="Xiong S."/>
            <person name="Wang X."/>
            <person name="Wei L."/>
            <person name="Li C."/>
            <person name="Ma Q."/>
            <person name="Ju M."/>
            <person name="Zhao R."/>
            <person name="Li G."/>
            <person name="Mu C."/>
            <person name="Tian Q."/>
            <person name="Mei H."/>
            <person name="Zhang T."/>
            <person name="Gao T."/>
            <person name="Zhang H."/>
        </authorList>
    </citation>
    <scope>NUCLEOTIDE SEQUENCE</scope>
    <source>
        <strain evidence="1">3651</strain>
    </source>
</reference>
<evidence type="ECO:0008006" key="3">
    <source>
        <dbReference type="Google" id="ProtNLM"/>
    </source>
</evidence>
<protein>
    <recommendedName>
        <fullName evidence="3">Reverse transcriptase domain-containing protein</fullName>
    </recommendedName>
</protein>
<keyword evidence="2" id="KW-1185">Reference proteome</keyword>
<evidence type="ECO:0000313" key="1">
    <source>
        <dbReference type="EMBL" id="KAK4426759.1"/>
    </source>
</evidence>
<organism evidence="1 2">
    <name type="scientific">Sesamum alatum</name>
    <dbReference type="NCBI Taxonomy" id="300844"/>
    <lineage>
        <taxon>Eukaryota</taxon>
        <taxon>Viridiplantae</taxon>
        <taxon>Streptophyta</taxon>
        <taxon>Embryophyta</taxon>
        <taxon>Tracheophyta</taxon>
        <taxon>Spermatophyta</taxon>
        <taxon>Magnoliopsida</taxon>
        <taxon>eudicotyledons</taxon>
        <taxon>Gunneridae</taxon>
        <taxon>Pentapetalae</taxon>
        <taxon>asterids</taxon>
        <taxon>lamiids</taxon>
        <taxon>Lamiales</taxon>
        <taxon>Pedaliaceae</taxon>
        <taxon>Sesamum</taxon>
    </lineage>
</organism>
<proteinExistence type="predicted"/>
<comment type="caution">
    <text evidence="1">The sequence shown here is derived from an EMBL/GenBank/DDBJ whole genome shotgun (WGS) entry which is preliminary data.</text>
</comment>
<accession>A0AAE1YAP2</accession>